<sequence>MLLPITLTLAAACALLNMWLGIRCTRIRMAVQIMHGDGGSALLARRMRAHANFIEYVPVTLILFGLVELAVGASMWLWGAALVLVLARIGHGFGMDAEKPTVWRAGGALLTWAVMVGMAITALTTVYGASREVPAPPAMAMIR</sequence>
<keyword evidence="2 5" id="KW-0812">Transmembrane</keyword>
<accession>A0A081RCP8</accession>
<dbReference type="Pfam" id="PF01124">
    <property type="entry name" value="MAPEG"/>
    <property type="match status" value="1"/>
</dbReference>
<protein>
    <submittedName>
        <fullName evidence="6">Eicosanoid and glutathione metabolism membrane-associated protein</fullName>
    </submittedName>
</protein>
<dbReference type="RefSeq" id="WP_037452832.1">
    <property type="nucleotide sequence ID" value="NZ_JFHR01000031.1"/>
</dbReference>
<evidence type="ECO:0000313" key="7">
    <source>
        <dbReference type="Proteomes" id="UP000028411"/>
    </source>
</evidence>
<organism evidence="6 7">
    <name type="scientific">Sphingobium chlorophenolicum</name>
    <dbReference type="NCBI Taxonomy" id="46429"/>
    <lineage>
        <taxon>Bacteria</taxon>
        <taxon>Pseudomonadati</taxon>
        <taxon>Pseudomonadota</taxon>
        <taxon>Alphaproteobacteria</taxon>
        <taxon>Sphingomonadales</taxon>
        <taxon>Sphingomonadaceae</taxon>
        <taxon>Sphingobium</taxon>
    </lineage>
</organism>
<dbReference type="GO" id="GO:0016020">
    <property type="term" value="C:membrane"/>
    <property type="evidence" value="ECO:0007669"/>
    <property type="project" value="UniProtKB-SubCell"/>
</dbReference>
<evidence type="ECO:0000256" key="3">
    <source>
        <dbReference type="ARBA" id="ARBA00022989"/>
    </source>
</evidence>
<dbReference type="eggNOG" id="COG3788">
    <property type="taxonomic scope" value="Bacteria"/>
</dbReference>
<gene>
    <name evidence="6" type="ORF">BV95_02762</name>
</gene>
<evidence type="ECO:0000256" key="4">
    <source>
        <dbReference type="ARBA" id="ARBA00023136"/>
    </source>
</evidence>
<dbReference type="PATRIC" id="fig|46429.4.peg.2735"/>
<dbReference type="InterPro" id="IPR023352">
    <property type="entry name" value="MAPEG-like_dom_sf"/>
</dbReference>
<dbReference type="SUPFAM" id="SSF161084">
    <property type="entry name" value="MAPEG domain-like"/>
    <property type="match status" value="1"/>
</dbReference>
<evidence type="ECO:0000256" key="2">
    <source>
        <dbReference type="ARBA" id="ARBA00022692"/>
    </source>
</evidence>
<feature type="transmembrane region" description="Helical" evidence="5">
    <location>
        <begin position="61"/>
        <end position="87"/>
    </location>
</feature>
<keyword evidence="3 5" id="KW-1133">Transmembrane helix</keyword>
<dbReference type="EMBL" id="JFHR01000031">
    <property type="protein sequence ID" value="KEQ52971.1"/>
    <property type="molecule type" value="Genomic_DNA"/>
</dbReference>
<dbReference type="Proteomes" id="UP000028411">
    <property type="component" value="Unassembled WGS sequence"/>
</dbReference>
<dbReference type="PANTHER" id="PTHR35814:SF1">
    <property type="entry name" value="GLUTATHIONE S-TRANSFERASE-RELATED"/>
    <property type="match status" value="1"/>
</dbReference>
<keyword evidence="4 5" id="KW-0472">Membrane</keyword>
<dbReference type="PANTHER" id="PTHR35814">
    <property type="match status" value="1"/>
</dbReference>
<evidence type="ECO:0000313" key="6">
    <source>
        <dbReference type="EMBL" id="KEQ52971.1"/>
    </source>
</evidence>
<dbReference type="Gene3D" id="1.20.120.550">
    <property type="entry name" value="Membrane associated eicosanoid/glutathione metabolism-like domain"/>
    <property type="match status" value="1"/>
</dbReference>
<dbReference type="OrthoDB" id="7619858at2"/>
<feature type="transmembrane region" description="Helical" evidence="5">
    <location>
        <begin position="108"/>
        <end position="129"/>
    </location>
</feature>
<proteinExistence type="predicted"/>
<dbReference type="InterPro" id="IPR001129">
    <property type="entry name" value="Membr-assoc_MAPEG"/>
</dbReference>
<comment type="subcellular location">
    <subcellularLocation>
        <location evidence="1">Membrane</location>
    </subcellularLocation>
</comment>
<name>A0A081RCP8_SPHCR</name>
<evidence type="ECO:0000256" key="5">
    <source>
        <dbReference type="SAM" id="Phobius"/>
    </source>
</evidence>
<reference evidence="6 7" key="1">
    <citation type="submission" date="2014-02" db="EMBL/GenBank/DDBJ databases">
        <title>Whole genome sequence of Sphingobium chlorophenolicum NBRC 16172.</title>
        <authorList>
            <person name="Gan H.M."/>
            <person name="Gan H.Y."/>
            <person name="Chew T.H."/>
            <person name="Savka M.A."/>
        </authorList>
    </citation>
    <scope>NUCLEOTIDE SEQUENCE [LARGE SCALE GENOMIC DNA]</scope>
    <source>
        <strain evidence="6 7">NBRC 16172</strain>
    </source>
</reference>
<comment type="caution">
    <text evidence="6">The sequence shown here is derived from an EMBL/GenBank/DDBJ whole genome shotgun (WGS) entry which is preliminary data.</text>
</comment>
<dbReference type="AlphaFoldDB" id="A0A081RCP8"/>
<evidence type="ECO:0000256" key="1">
    <source>
        <dbReference type="ARBA" id="ARBA00004370"/>
    </source>
</evidence>